<dbReference type="AlphaFoldDB" id="H2KR34"/>
<dbReference type="Proteomes" id="UP000008909">
    <property type="component" value="Unassembled WGS sequence"/>
</dbReference>
<gene>
    <name evidence="1" type="ORF">CLF_105334</name>
</gene>
<keyword evidence="2" id="KW-1185">Reference proteome</keyword>
<protein>
    <submittedName>
        <fullName evidence="1">Tgf-beta family protein</fullName>
    </submittedName>
</protein>
<sequence>MKSSEKQKLSLTPSILGTFGFETLKYLLPSALSTAAEYETTGNLTSGAWRLCWRSSTSDASTKPGTGQKSDWNALPPSWSSHCVCHVLLISVIYTCNCLSRILFTYRQHWTARLNQYTSSHSSSVASLTFPQIHTYSDRNLLDSRAYRPATGAAPHTRTVHPPTNPHLVEISVARKSLAPRESLDSSDKSRLAFNIFQSEKKKRLTARLNTNINCTVITLLHLFLLITCVGANHNLHPDKIPHHDQLLSNLYHLPQPDSNPSIVDIPGLDQVLVKEDLKVSKPSRAELTERTPGYMFDMHDRHKRDWWDFDQFSDGHLKHPLQLQNTREYANRKLGTVTAIRHHKHIVTNMRSDLSATHTFGLATTVEVNTETIVRVLYAVTNVTCPSGILASMEEQR</sequence>
<accession>H2KR34</accession>
<reference evidence="1" key="1">
    <citation type="journal article" date="2011" name="Genome Biol.">
        <title>The draft genome of the carcinogenic human liver fluke Clonorchis sinensis.</title>
        <authorList>
            <person name="Wang X."/>
            <person name="Chen W."/>
            <person name="Huang Y."/>
            <person name="Sun J."/>
            <person name="Men J."/>
            <person name="Liu H."/>
            <person name="Luo F."/>
            <person name="Guo L."/>
            <person name="Lv X."/>
            <person name="Deng C."/>
            <person name="Zhou C."/>
            <person name="Fan Y."/>
            <person name="Li X."/>
            <person name="Huang L."/>
            <person name="Hu Y."/>
            <person name="Liang C."/>
            <person name="Hu X."/>
            <person name="Xu J."/>
            <person name="Yu X."/>
        </authorList>
    </citation>
    <scope>NUCLEOTIDE SEQUENCE [LARGE SCALE GENOMIC DNA]</scope>
    <source>
        <strain evidence="1">Henan</strain>
    </source>
</reference>
<reference key="2">
    <citation type="submission" date="2011-10" db="EMBL/GenBank/DDBJ databases">
        <title>The genome and transcriptome sequence of Clonorchis sinensis provide insights into the carcinogenic liver fluke.</title>
        <authorList>
            <person name="Wang X."/>
            <person name="Huang Y."/>
            <person name="Chen W."/>
            <person name="Liu H."/>
            <person name="Guo L."/>
            <person name="Chen Y."/>
            <person name="Luo F."/>
            <person name="Zhou W."/>
            <person name="Sun J."/>
            <person name="Mao Q."/>
            <person name="Liang P."/>
            <person name="Zhou C."/>
            <person name="Tian Y."/>
            <person name="Men J."/>
            <person name="Lv X."/>
            <person name="Huang L."/>
            <person name="Zhou J."/>
            <person name="Hu Y."/>
            <person name="Li R."/>
            <person name="Zhang F."/>
            <person name="Lei H."/>
            <person name="Li X."/>
            <person name="Hu X."/>
            <person name="Liang C."/>
            <person name="Xu J."/>
            <person name="Wu Z."/>
            <person name="Yu X."/>
        </authorList>
    </citation>
    <scope>NUCLEOTIDE SEQUENCE</scope>
    <source>
        <strain>Henan</strain>
    </source>
</reference>
<dbReference type="EMBL" id="DF143100">
    <property type="protein sequence ID" value="GAA33663.2"/>
    <property type="molecule type" value="Genomic_DNA"/>
</dbReference>
<evidence type="ECO:0000313" key="2">
    <source>
        <dbReference type="Proteomes" id="UP000008909"/>
    </source>
</evidence>
<proteinExistence type="predicted"/>
<name>H2KR34_CLOSI</name>
<evidence type="ECO:0000313" key="1">
    <source>
        <dbReference type="EMBL" id="GAA33663.2"/>
    </source>
</evidence>
<organism evidence="1 2">
    <name type="scientific">Clonorchis sinensis</name>
    <name type="common">Chinese liver fluke</name>
    <dbReference type="NCBI Taxonomy" id="79923"/>
    <lineage>
        <taxon>Eukaryota</taxon>
        <taxon>Metazoa</taxon>
        <taxon>Spiralia</taxon>
        <taxon>Lophotrochozoa</taxon>
        <taxon>Platyhelminthes</taxon>
        <taxon>Trematoda</taxon>
        <taxon>Digenea</taxon>
        <taxon>Opisthorchiida</taxon>
        <taxon>Opisthorchiata</taxon>
        <taxon>Opisthorchiidae</taxon>
        <taxon>Clonorchis</taxon>
    </lineage>
</organism>